<gene>
    <name evidence="2" type="ORF">PIB30_002417</name>
</gene>
<feature type="region of interest" description="Disordered" evidence="1">
    <location>
        <begin position="1"/>
        <end position="125"/>
    </location>
</feature>
<dbReference type="PANTHER" id="PTHR37175">
    <property type="entry name" value="BNAA08G28800D PROTEIN"/>
    <property type="match status" value="1"/>
</dbReference>
<evidence type="ECO:0000256" key="1">
    <source>
        <dbReference type="SAM" id="MobiDB-lite"/>
    </source>
</evidence>
<feature type="compositionally biased region" description="Acidic residues" evidence="1">
    <location>
        <begin position="88"/>
        <end position="97"/>
    </location>
</feature>
<reference evidence="2 3" key="1">
    <citation type="journal article" date="2023" name="Plants (Basel)">
        <title>Bridging the Gap: Combining Genomics and Transcriptomics Approaches to Understand Stylosanthes scabra, an Orphan Legume from the Brazilian Caatinga.</title>
        <authorList>
            <person name="Ferreira-Neto J.R.C."/>
            <person name="da Silva M.D."/>
            <person name="Binneck E."/>
            <person name="de Melo N.F."/>
            <person name="da Silva R.H."/>
            <person name="de Melo A.L.T.M."/>
            <person name="Pandolfi V."/>
            <person name="Bustamante F.O."/>
            <person name="Brasileiro-Vidal A.C."/>
            <person name="Benko-Iseppon A.M."/>
        </authorList>
    </citation>
    <scope>NUCLEOTIDE SEQUENCE [LARGE SCALE GENOMIC DNA]</scope>
    <source>
        <tissue evidence="2">Leaves</tissue>
    </source>
</reference>
<keyword evidence="3" id="KW-1185">Reference proteome</keyword>
<feature type="compositionally biased region" description="Polar residues" evidence="1">
    <location>
        <begin position="1"/>
        <end position="10"/>
    </location>
</feature>
<proteinExistence type="predicted"/>
<dbReference type="Pfam" id="PF06910">
    <property type="entry name" value="MEA1"/>
    <property type="match status" value="1"/>
</dbReference>
<organism evidence="2 3">
    <name type="scientific">Stylosanthes scabra</name>
    <dbReference type="NCBI Taxonomy" id="79078"/>
    <lineage>
        <taxon>Eukaryota</taxon>
        <taxon>Viridiplantae</taxon>
        <taxon>Streptophyta</taxon>
        <taxon>Embryophyta</taxon>
        <taxon>Tracheophyta</taxon>
        <taxon>Spermatophyta</taxon>
        <taxon>Magnoliopsida</taxon>
        <taxon>eudicotyledons</taxon>
        <taxon>Gunneridae</taxon>
        <taxon>Pentapetalae</taxon>
        <taxon>rosids</taxon>
        <taxon>fabids</taxon>
        <taxon>Fabales</taxon>
        <taxon>Fabaceae</taxon>
        <taxon>Papilionoideae</taxon>
        <taxon>50 kb inversion clade</taxon>
        <taxon>dalbergioids sensu lato</taxon>
        <taxon>Dalbergieae</taxon>
        <taxon>Pterocarpus clade</taxon>
        <taxon>Stylosanthes</taxon>
    </lineage>
</organism>
<protein>
    <submittedName>
        <fullName evidence="2">Uncharacterized protein</fullName>
    </submittedName>
</protein>
<feature type="compositionally biased region" description="Basic and acidic residues" evidence="1">
    <location>
        <begin position="98"/>
        <end position="116"/>
    </location>
</feature>
<evidence type="ECO:0000313" key="2">
    <source>
        <dbReference type="EMBL" id="MED6179592.1"/>
    </source>
</evidence>
<evidence type="ECO:0000313" key="3">
    <source>
        <dbReference type="Proteomes" id="UP001341840"/>
    </source>
</evidence>
<dbReference type="EMBL" id="JASCZI010181247">
    <property type="protein sequence ID" value="MED6179592.1"/>
    <property type="molecule type" value="Genomic_DNA"/>
</dbReference>
<accession>A0ABU6W313</accession>
<sequence length="166" mass="18629">MNATIANFNQENEHGSDSDTNSGDEAAAEEYYQPISGFDDGSGQSDGENGVEFHQVPNGYCLQHNGVAENGISSLDRNDVVENKSNSSEDEEEEEEEERNRREEIRRAFSEDESRRNAPLSEENATRVMEAMRGVSFGGVAPDWADRVPEDRWIDQLRRLRVSPST</sequence>
<dbReference type="Proteomes" id="UP001341840">
    <property type="component" value="Unassembled WGS sequence"/>
</dbReference>
<dbReference type="PANTHER" id="PTHR37175:SF1">
    <property type="entry name" value="CONSTANS-LIKE PROTEIN-RELATED"/>
    <property type="match status" value="1"/>
</dbReference>
<feature type="compositionally biased region" description="Low complexity" evidence="1">
    <location>
        <begin position="36"/>
        <end position="47"/>
    </location>
</feature>
<name>A0ABU6W313_9FABA</name>
<comment type="caution">
    <text evidence="2">The sequence shown here is derived from an EMBL/GenBank/DDBJ whole genome shotgun (WGS) entry which is preliminary data.</text>
</comment>